<feature type="transmembrane region" description="Helical" evidence="4">
    <location>
        <begin position="247"/>
        <end position="267"/>
    </location>
</feature>
<dbReference type="InterPro" id="IPR013556">
    <property type="entry name" value="Flag_M-ring_C"/>
</dbReference>
<evidence type="ECO:0000256" key="4">
    <source>
        <dbReference type="SAM" id="Phobius"/>
    </source>
</evidence>
<dbReference type="EMBL" id="FO203512">
    <property type="protein sequence ID" value="CCK74682.1"/>
    <property type="molecule type" value="Genomic_DNA"/>
</dbReference>
<comment type="subcellular location">
    <subcellularLocation>
        <location evidence="1">Cell inner membrane</location>
        <topology evidence="1">Peripheral membrane protein</topology>
        <orientation evidence="1">Cytoplasmic side</orientation>
    </subcellularLocation>
</comment>
<dbReference type="HOGENOM" id="CLU_500505_0_0_6"/>
<evidence type="ECO:0000259" key="8">
    <source>
        <dbReference type="Pfam" id="PF14841"/>
    </source>
</evidence>
<accession>R4YK22</accession>
<feature type="domain" description="Flagellar motor switch protein FliG middle" evidence="8">
    <location>
        <begin position="422"/>
        <end position="492"/>
    </location>
</feature>
<feature type="chain" id="PRO_5004383699" evidence="5">
    <location>
        <begin position="27"/>
        <end position="641"/>
    </location>
</feature>
<keyword evidence="3" id="KW-0175">Coiled coil</keyword>
<name>R4YK22_OLEAN</name>
<evidence type="ECO:0000313" key="9">
    <source>
        <dbReference type="EMBL" id="CCK74682.1"/>
    </source>
</evidence>
<dbReference type="PANTHER" id="PTHR30534">
    <property type="entry name" value="FLAGELLAR MOTOR SWITCH PROTEIN FLIG"/>
    <property type="match status" value="1"/>
</dbReference>
<dbReference type="Proteomes" id="UP000032749">
    <property type="component" value="Chromosome"/>
</dbReference>
<evidence type="ECO:0000256" key="5">
    <source>
        <dbReference type="SAM" id="SignalP"/>
    </source>
</evidence>
<dbReference type="STRING" id="698738.OLEAN_C05060"/>
<dbReference type="OrthoDB" id="5903673at2"/>
<proteinExistence type="predicted"/>
<dbReference type="GO" id="GO:0003774">
    <property type="term" value="F:cytoskeletal motor activity"/>
    <property type="evidence" value="ECO:0007669"/>
    <property type="project" value="InterPro"/>
</dbReference>
<dbReference type="InterPro" id="IPR032779">
    <property type="entry name" value="FliG_M"/>
</dbReference>
<evidence type="ECO:0000256" key="1">
    <source>
        <dbReference type="ARBA" id="ARBA00004515"/>
    </source>
</evidence>
<dbReference type="InterPro" id="IPR011002">
    <property type="entry name" value="FliG_a-hlx"/>
</dbReference>
<dbReference type="GO" id="GO:0005886">
    <property type="term" value="C:plasma membrane"/>
    <property type="evidence" value="ECO:0007669"/>
    <property type="project" value="UniProtKB-SubCell"/>
</dbReference>
<keyword evidence="5" id="KW-0732">Signal</keyword>
<feature type="signal peptide" evidence="5">
    <location>
        <begin position="1"/>
        <end position="26"/>
    </location>
</feature>
<dbReference type="Pfam" id="PF08345">
    <property type="entry name" value="YscJ_FliF_C"/>
    <property type="match status" value="1"/>
</dbReference>
<reference evidence="9 10" key="1">
    <citation type="journal article" date="2013" name="Nat. Commun.">
        <title>Genome sequence and functional genomic analysis of the oil-degrading bacterium Oleispira antarctica.</title>
        <authorList>
            <person name="Kube M."/>
            <person name="Chernikova T.N."/>
            <person name="Al-Ramahi Y."/>
            <person name="Beloqui A."/>
            <person name="Lopez-Cortez N."/>
            <person name="Guazzaroni M.E."/>
            <person name="Heipieper H.J."/>
            <person name="Klages S."/>
            <person name="Kotsyurbenko O.R."/>
            <person name="Langer I."/>
            <person name="Nechitaylo T.Y."/>
            <person name="Lunsdorf H."/>
            <person name="Fernandez M."/>
            <person name="Juarez S."/>
            <person name="Ciordia S."/>
            <person name="Singer A."/>
            <person name="Kagan O."/>
            <person name="Egorova O."/>
            <person name="Petit P.A."/>
            <person name="Stogios P."/>
            <person name="Kim Y."/>
            <person name="Tchigvintsev A."/>
            <person name="Flick R."/>
            <person name="Denaro R."/>
            <person name="Genovese M."/>
            <person name="Albar J.P."/>
            <person name="Reva O.N."/>
            <person name="Martinez-Gomariz M."/>
            <person name="Tran H."/>
            <person name="Ferrer M."/>
            <person name="Savchenko A."/>
            <person name="Yakunin A.F."/>
            <person name="Yakimov M.M."/>
            <person name="Golyshina O.V."/>
            <person name="Reinhardt R."/>
            <person name="Golyshin P.N."/>
        </authorList>
    </citation>
    <scope>NUCLEOTIDE SEQUENCE [LARGE SCALE GENOMIC DNA]</scope>
</reference>
<dbReference type="PANTHER" id="PTHR30534:SF0">
    <property type="entry name" value="FLAGELLAR MOTOR SWITCH PROTEIN FLIG"/>
    <property type="match status" value="1"/>
</dbReference>
<feature type="domain" description="Flagellar M-ring C-terminal" evidence="7">
    <location>
        <begin position="58"/>
        <end position="229"/>
    </location>
</feature>
<dbReference type="GO" id="GO:0006935">
    <property type="term" value="P:chemotaxis"/>
    <property type="evidence" value="ECO:0007669"/>
    <property type="project" value="InterPro"/>
</dbReference>
<dbReference type="KEGG" id="oai:OLEAN_C05060"/>
<evidence type="ECO:0000256" key="3">
    <source>
        <dbReference type="SAM" id="Coils"/>
    </source>
</evidence>
<dbReference type="InterPro" id="IPR000090">
    <property type="entry name" value="Flg_Motor_Flig"/>
</dbReference>
<keyword evidence="4" id="KW-1133">Transmembrane helix</keyword>
<keyword evidence="4" id="KW-0472">Membrane</keyword>
<evidence type="ECO:0000259" key="6">
    <source>
        <dbReference type="Pfam" id="PF01706"/>
    </source>
</evidence>
<keyword evidence="4" id="KW-0812">Transmembrane</keyword>
<evidence type="ECO:0000259" key="7">
    <source>
        <dbReference type="Pfam" id="PF08345"/>
    </source>
</evidence>
<dbReference type="SUPFAM" id="SSF48029">
    <property type="entry name" value="FliG"/>
    <property type="match status" value="1"/>
</dbReference>
<dbReference type="GO" id="GO:0009288">
    <property type="term" value="C:bacterial-type flagellum"/>
    <property type="evidence" value="ECO:0007669"/>
    <property type="project" value="InterPro"/>
</dbReference>
<comment type="function">
    <text evidence="2">FliG is one of three proteins (FliG, FliN, FliM) that forms the rotor-mounted switch complex (C ring), located at the base of the basal body. This complex interacts with the CheY and CheZ chemotaxis proteins, in addition to contacting components of the motor that determine the direction of flagellar rotation.</text>
</comment>
<feature type="coiled-coil region" evidence="3">
    <location>
        <begin position="130"/>
        <end position="182"/>
    </location>
</feature>
<evidence type="ECO:0000256" key="2">
    <source>
        <dbReference type="ARBA" id="ARBA00025598"/>
    </source>
</evidence>
<keyword evidence="10" id="KW-1185">Reference proteome</keyword>
<feature type="domain" description="Flagellar motor switch protein FliG C-terminal" evidence="6">
    <location>
        <begin position="524"/>
        <end position="629"/>
    </location>
</feature>
<sequence>MKLLIQGILNLCLICAVAYPIVNATAETGKTFEVPAKKDEIEEVRFKDEMEARLNRDLQAYLGNNRFIIHVEAELKKTRTVVKERSNTAAKNIPERPVFTSQPLPVSIDNRTREIEETLPGLPTSDLPIFEDNSVEVDALKGRVQQLENERQQALGYAEKLRQEAEKQIEKIKEKTLGYRNSINKLTITVVLDKSLKDEQIEFIRNLITRKARLDELRGDSLSIVRTEFKDVKQDVVLDGWQQYQGWIMLACFGFMMLLLLLVLYLFNKRLSESLKENQRRSDNFDSLTVPAAVEMAPIDHSENEGNDKRRQLNEMRQELVTIGLGQPQLFQQRINEQLNSGNSQNVAALYEVLGKGLFRSLCPKILNSDAETLADQVAQQPLDNEQKLTYLNNLRHEMLKALSDDETGNAPFAFLEKLNDSQVLYLIKEEETRIKALVLSQVPAKRAASLVQRLEGREQSAVAYELGEFETLPVSTFKDVADRLAQKSLNVPSFENVSANGLSVLINMLDTMSSGEETRLLKTLKADKPETYYRLRQVYYTYADLMRTPERVIANELRDVDRTVMALSLCHTTTEFKRHVLTGLPAKLRSSVIAELKIQEGQAAQEQTEQARNQVVAKMREVLKAGRFSMEELIAVANPS</sequence>
<organism evidence="9 10">
    <name type="scientific">Oleispira antarctica RB-8</name>
    <dbReference type="NCBI Taxonomy" id="698738"/>
    <lineage>
        <taxon>Bacteria</taxon>
        <taxon>Pseudomonadati</taxon>
        <taxon>Pseudomonadota</taxon>
        <taxon>Gammaproteobacteria</taxon>
        <taxon>Oceanospirillales</taxon>
        <taxon>Oceanospirillaceae</taxon>
        <taxon>Oleispira</taxon>
    </lineage>
</organism>
<dbReference type="Pfam" id="PF14841">
    <property type="entry name" value="FliG_M"/>
    <property type="match status" value="1"/>
</dbReference>
<evidence type="ECO:0000313" key="10">
    <source>
        <dbReference type="Proteomes" id="UP000032749"/>
    </source>
</evidence>
<gene>
    <name evidence="9" type="ORF">OLEAN_C05060</name>
</gene>
<dbReference type="GO" id="GO:0071973">
    <property type="term" value="P:bacterial-type flagellum-dependent cell motility"/>
    <property type="evidence" value="ECO:0007669"/>
    <property type="project" value="InterPro"/>
</dbReference>
<dbReference type="Pfam" id="PF01706">
    <property type="entry name" value="FliG_C"/>
    <property type="match status" value="1"/>
</dbReference>
<dbReference type="AlphaFoldDB" id="R4YK22"/>
<dbReference type="Gene3D" id="1.10.220.30">
    <property type="match status" value="2"/>
</dbReference>
<dbReference type="InterPro" id="IPR023087">
    <property type="entry name" value="Flg_Motor_Flig_C"/>
</dbReference>
<protein>
    <submittedName>
        <fullName evidence="9">FliG-like protein</fullName>
    </submittedName>
</protein>